<organism evidence="2 3">
    <name type="scientific">Phenylobacterium parvum</name>
    <dbReference type="NCBI Taxonomy" id="2201350"/>
    <lineage>
        <taxon>Bacteria</taxon>
        <taxon>Pseudomonadati</taxon>
        <taxon>Pseudomonadota</taxon>
        <taxon>Alphaproteobacteria</taxon>
        <taxon>Caulobacterales</taxon>
        <taxon>Caulobacteraceae</taxon>
        <taxon>Phenylobacterium</taxon>
    </lineage>
</organism>
<dbReference type="RefSeq" id="WP_110449214.1">
    <property type="nucleotide sequence ID" value="NZ_CP029479.1"/>
</dbReference>
<dbReference type="AlphaFoldDB" id="A0A2Z3HPH0"/>
<protein>
    <submittedName>
        <fullName evidence="2">PEP-CTERM sorting domain-containing protein</fullName>
    </submittedName>
</protein>
<sequence>MRAVRPVLAALALSLAATAAWAESILFVGNSFTFGATSPVLRYRPEQVTDLNREGIGGVPAIFKVLTTQARLDYKVSLETSPGKNFDWHLANRMPLIDRPWDVVILQGQSTLDLERPGDPTRLIESGRQLSDILAQKNPSARIYYQATWSRADLTYLKPSPWKGKPIAAMARDVRAGYDRARAASKSVRGVLPVGEAWNRAMETGVADPNPYDGVAFGKVDLWGWDQYHASAAGYYLSALVIFGAVTGMDPRTFGEREVAAYELGLSPTQARGLQKAAYDQLKSEGLMPEAPTP</sequence>
<name>A0A2Z3HPH0_9CAUL</name>
<evidence type="ECO:0000313" key="2">
    <source>
        <dbReference type="EMBL" id="AWM76645.1"/>
    </source>
</evidence>
<evidence type="ECO:0000313" key="3">
    <source>
        <dbReference type="Proteomes" id="UP000247763"/>
    </source>
</evidence>
<dbReference type="Proteomes" id="UP000247763">
    <property type="component" value="Chromosome"/>
</dbReference>
<dbReference type="Gene3D" id="3.40.50.1110">
    <property type="entry name" value="SGNH hydrolase"/>
    <property type="match status" value="1"/>
</dbReference>
<evidence type="ECO:0000256" key="1">
    <source>
        <dbReference type="SAM" id="SignalP"/>
    </source>
</evidence>
<reference evidence="3" key="1">
    <citation type="submission" date="2018-05" db="EMBL/GenBank/DDBJ databases">
        <title>Genome sequencing of Phenylobacterium sp. HYN0004.</title>
        <authorList>
            <person name="Yi H."/>
            <person name="Baek C."/>
        </authorList>
    </citation>
    <scope>NUCLEOTIDE SEQUENCE [LARGE SCALE GENOMIC DNA]</scope>
    <source>
        <strain evidence="3">HYN0004</strain>
    </source>
</reference>
<keyword evidence="1" id="KW-0732">Signal</keyword>
<dbReference type="KEGG" id="phb:HYN04_02005"/>
<dbReference type="OrthoDB" id="7443339at2"/>
<feature type="signal peptide" evidence="1">
    <location>
        <begin position="1"/>
        <end position="22"/>
    </location>
</feature>
<dbReference type="SUPFAM" id="SSF52266">
    <property type="entry name" value="SGNH hydrolase"/>
    <property type="match status" value="1"/>
</dbReference>
<gene>
    <name evidence="2" type="ORF">HYN04_02005</name>
</gene>
<dbReference type="InterPro" id="IPR036514">
    <property type="entry name" value="SGNH_hydro_sf"/>
</dbReference>
<proteinExistence type="predicted"/>
<keyword evidence="3" id="KW-1185">Reference proteome</keyword>
<dbReference type="GO" id="GO:0016788">
    <property type="term" value="F:hydrolase activity, acting on ester bonds"/>
    <property type="evidence" value="ECO:0007669"/>
    <property type="project" value="UniProtKB-ARBA"/>
</dbReference>
<feature type="chain" id="PRO_5016381408" evidence="1">
    <location>
        <begin position="23"/>
        <end position="294"/>
    </location>
</feature>
<accession>A0A2Z3HPH0</accession>
<dbReference type="EMBL" id="CP029479">
    <property type="protein sequence ID" value="AWM76645.1"/>
    <property type="molecule type" value="Genomic_DNA"/>
</dbReference>